<evidence type="ECO:0000256" key="3">
    <source>
        <dbReference type="ARBA" id="ARBA00023163"/>
    </source>
</evidence>
<dbReference type="Proteomes" id="UP001235840">
    <property type="component" value="Unassembled WGS sequence"/>
</dbReference>
<dbReference type="RefSeq" id="WP_307389964.1">
    <property type="nucleotide sequence ID" value="NZ_BAAADK010000021.1"/>
</dbReference>
<dbReference type="SUPFAM" id="SSF46785">
    <property type="entry name" value="Winged helix' DNA-binding domain"/>
    <property type="match status" value="1"/>
</dbReference>
<dbReference type="InterPro" id="IPR013196">
    <property type="entry name" value="HTH_11"/>
</dbReference>
<keyword evidence="1" id="KW-0805">Transcription regulation</keyword>
<evidence type="ECO:0000256" key="1">
    <source>
        <dbReference type="ARBA" id="ARBA00023015"/>
    </source>
</evidence>
<evidence type="ECO:0000259" key="4">
    <source>
        <dbReference type="PROSITE" id="PS51000"/>
    </source>
</evidence>
<gene>
    <name evidence="5" type="ORF">J2S11_000310</name>
</gene>
<evidence type="ECO:0000313" key="5">
    <source>
        <dbReference type="EMBL" id="MDQ0164411.1"/>
    </source>
</evidence>
<dbReference type="InterPro" id="IPR036388">
    <property type="entry name" value="WH-like_DNA-bd_sf"/>
</dbReference>
<dbReference type="InterPro" id="IPR011991">
    <property type="entry name" value="ArsR-like_HTH"/>
</dbReference>
<dbReference type="Pfam" id="PF08279">
    <property type="entry name" value="HTH_11"/>
    <property type="match status" value="1"/>
</dbReference>
<evidence type="ECO:0000256" key="2">
    <source>
        <dbReference type="ARBA" id="ARBA00023125"/>
    </source>
</evidence>
<dbReference type="PANTHER" id="PTHR30363:SF28">
    <property type="entry name" value="TRANSCRIPTIONAL REGULATORY PROTEIN-RELATED"/>
    <property type="match status" value="1"/>
</dbReference>
<proteinExistence type="predicted"/>
<comment type="caution">
    <text evidence="5">The sequence shown here is derived from an EMBL/GenBank/DDBJ whole genome shotgun (WGS) entry which is preliminary data.</text>
</comment>
<accession>A0ABT9VTV3</accession>
<dbReference type="CDD" id="cd00090">
    <property type="entry name" value="HTH_ARSR"/>
    <property type="match status" value="1"/>
</dbReference>
<keyword evidence="3" id="KW-0804">Transcription</keyword>
<protein>
    <submittedName>
        <fullName evidence="5">ArsR family transcriptional regulator</fullName>
    </submittedName>
</protein>
<dbReference type="PANTHER" id="PTHR30363">
    <property type="entry name" value="HTH-TYPE TRANSCRIPTIONAL REGULATOR SRLR-RELATED"/>
    <property type="match status" value="1"/>
</dbReference>
<dbReference type="PROSITE" id="PS51000">
    <property type="entry name" value="HTH_DEOR_2"/>
    <property type="match status" value="1"/>
</dbReference>
<keyword evidence="6" id="KW-1185">Reference proteome</keyword>
<evidence type="ECO:0000313" key="6">
    <source>
        <dbReference type="Proteomes" id="UP001235840"/>
    </source>
</evidence>
<dbReference type="InterPro" id="IPR050313">
    <property type="entry name" value="Carb_Metab_HTH_regulators"/>
</dbReference>
<keyword evidence="2" id="KW-0238">DNA-binding</keyword>
<reference evidence="5 6" key="1">
    <citation type="submission" date="2023-07" db="EMBL/GenBank/DDBJ databases">
        <title>Genomic Encyclopedia of Type Strains, Phase IV (KMG-IV): sequencing the most valuable type-strain genomes for metagenomic binning, comparative biology and taxonomic classification.</title>
        <authorList>
            <person name="Goeker M."/>
        </authorList>
    </citation>
    <scope>NUCLEOTIDE SEQUENCE [LARGE SCALE GENOMIC DNA]</scope>
    <source>
        <strain evidence="5 6">DSM 12751</strain>
    </source>
</reference>
<feature type="domain" description="HTH deoR-type" evidence="4">
    <location>
        <begin position="6"/>
        <end position="66"/>
    </location>
</feature>
<dbReference type="Gene3D" id="1.10.10.10">
    <property type="entry name" value="Winged helix-like DNA-binding domain superfamily/Winged helix DNA-binding domain"/>
    <property type="match status" value="1"/>
</dbReference>
<dbReference type="InterPro" id="IPR001034">
    <property type="entry name" value="DeoR_HTH"/>
</dbReference>
<dbReference type="InterPro" id="IPR036390">
    <property type="entry name" value="WH_DNA-bd_sf"/>
</dbReference>
<sequence length="214" mass="24956">MQMQKSVSTRDEILKMLKTKGRLPVSEMAQQLGITEMAVRRHLNTLERDLYIDTELIRQAMGRPTNVYYLTEKGHDLFPKNYSDIALDFLKEIEEIDGLEKVEQLFSRREEKLESTYAERMQNLAFEDKVKTLADIQNNKGYMVEWSKTDDGEYVFKEYNCPISEVAKEYNQACQCELSLFKKLLGTEDIQRTECLAKGGTHCVYIVKKNLVKE</sequence>
<dbReference type="EMBL" id="JAUSTY010000001">
    <property type="protein sequence ID" value="MDQ0164411.1"/>
    <property type="molecule type" value="Genomic_DNA"/>
</dbReference>
<organism evidence="5 6">
    <name type="scientific">Caldalkalibacillus horti</name>
    <dbReference type="NCBI Taxonomy" id="77523"/>
    <lineage>
        <taxon>Bacteria</taxon>
        <taxon>Bacillati</taxon>
        <taxon>Bacillota</taxon>
        <taxon>Bacilli</taxon>
        <taxon>Bacillales</taxon>
        <taxon>Bacillaceae</taxon>
        <taxon>Caldalkalibacillus</taxon>
    </lineage>
</organism>
<name>A0ABT9VTV3_9BACI</name>